<dbReference type="GO" id="GO:0004523">
    <property type="term" value="F:RNA-DNA hybrid ribonuclease activity"/>
    <property type="evidence" value="ECO:0007669"/>
    <property type="project" value="InterPro"/>
</dbReference>
<feature type="compositionally biased region" description="Low complexity" evidence="1">
    <location>
        <begin position="382"/>
        <end position="393"/>
    </location>
</feature>
<keyword evidence="4" id="KW-1185">Reference proteome</keyword>
<dbReference type="AlphaFoldDB" id="A0AA88Q9C5"/>
<dbReference type="SUPFAM" id="SSF53098">
    <property type="entry name" value="Ribonuclease H-like"/>
    <property type="match status" value="1"/>
</dbReference>
<dbReference type="EMBL" id="JAVXUO010003154">
    <property type="protein sequence ID" value="KAK2966064.1"/>
    <property type="molecule type" value="Genomic_DNA"/>
</dbReference>
<sequence length="889" mass="101488">MEKQKVKKFPKSNSEDLVSDELLVQTPRSPVTLKEFMPPELQALNVPFFSNKVNGYGKFSVECMVVVIISDDEREEEVAEGNAFNPIIVPDSPVYWWDTMHILATPPNSPQYFPTSLSTPTRHFPVVPSEYCGSPDFVKNRKFECKSNAEELWSTRKRLRFENSIDSRTKHCSNKEQIKSWHLLEMDKYWTTETPSLCYSSLENSCDEESVSKGQVRVDSNPSDDEKARIEARRERGDRASVTVSLKEEGKFYEPRPIEINMLEPLETDNMSVQSYDLMGRTIDEKIEMSLELRVMGSLRPRNLFPSWVEQTPFPEGYELQTLLSMKVMGIPNDMSCVLLSNVEKRPEIKPYAYVSSHCPWMELPLIGDITDEGDDNDDSSSDISVNMVSISDDPQDSPNREKSIVEVSMTYLTYKRRQQDHQQSSKTSTLTSQKEPSSEEQVKYDVLAHLKKVPALLRIYDALKMSPELRRSLIYALSNLEDFREEVDKRSGMGTRIAIMISFNDNDMHADEQEHNRPLFITGKTKCMHVDTYNKFLVPPKEKGLKPIWFHAMRDVERKLSKESPFVQGEESLPLKDAEYSAKTTRMLKNIGLDPEKVTDAMRFYLMIFKMRPKRLMSDHRTASAYPAGLMGWRSQAELGVEEFQPNETYLPLVLPLAFILARSVLGHPIGREYVAQKVVKGQALADFLAAHPIPDDSPLAIDLPDEEVMHIEVQKGWEMYFDRASRSHDGTKQETTKNNKSGFGIVFVTPEGALLPYSFALSEGCSNNEAEYESVITGLELALQIPIVELTIYGDSQLVVKQLRGEYMVRRTNLVPYHERANQLLSQFGKVQIFHVRRGVNARVDPLAGLATSMTLPDNKTITITVGERRVLQPLNQVPKLEPIFYH</sequence>
<name>A0AA88Q9C5_9ASTE</name>
<dbReference type="InterPro" id="IPR012337">
    <property type="entry name" value="RNaseH-like_sf"/>
</dbReference>
<dbReference type="InterPro" id="IPR036397">
    <property type="entry name" value="RNaseH_sf"/>
</dbReference>
<proteinExistence type="predicted"/>
<feature type="compositionally biased region" description="Acidic residues" evidence="1">
    <location>
        <begin position="370"/>
        <end position="381"/>
    </location>
</feature>
<evidence type="ECO:0000256" key="1">
    <source>
        <dbReference type="SAM" id="MobiDB-lite"/>
    </source>
</evidence>
<organism evidence="3 4">
    <name type="scientific">Escallonia rubra</name>
    <dbReference type="NCBI Taxonomy" id="112253"/>
    <lineage>
        <taxon>Eukaryota</taxon>
        <taxon>Viridiplantae</taxon>
        <taxon>Streptophyta</taxon>
        <taxon>Embryophyta</taxon>
        <taxon>Tracheophyta</taxon>
        <taxon>Spermatophyta</taxon>
        <taxon>Magnoliopsida</taxon>
        <taxon>eudicotyledons</taxon>
        <taxon>Gunneridae</taxon>
        <taxon>Pentapetalae</taxon>
        <taxon>asterids</taxon>
        <taxon>campanulids</taxon>
        <taxon>Escalloniales</taxon>
        <taxon>Escalloniaceae</taxon>
        <taxon>Escallonia</taxon>
    </lineage>
</organism>
<feature type="compositionally biased region" description="Low complexity" evidence="1">
    <location>
        <begin position="423"/>
        <end position="435"/>
    </location>
</feature>
<evidence type="ECO:0000313" key="3">
    <source>
        <dbReference type="EMBL" id="KAK2966064.1"/>
    </source>
</evidence>
<feature type="region of interest" description="Disordered" evidence="1">
    <location>
        <begin position="416"/>
        <end position="442"/>
    </location>
</feature>
<gene>
    <name evidence="3" type="ORF">RJ640_010091</name>
</gene>
<feature type="domain" description="RNase H type-1" evidence="2">
    <location>
        <begin position="715"/>
        <end position="859"/>
    </location>
</feature>
<dbReference type="PANTHER" id="PTHR48475:SF1">
    <property type="entry name" value="RNASE H TYPE-1 DOMAIN-CONTAINING PROTEIN"/>
    <property type="match status" value="1"/>
</dbReference>
<feature type="region of interest" description="Disordered" evidence="1">
    <location>
        <begin position="370"/>
        <end position="403"/>
    </location>
</feature>
<dbReference type="InterPro" id="IPR002156">
    <property type="entry name" value="RNaseH_domain"/>
</dbReference>
<evidence type="ECO:0000259" key="2">
    <source>
        <dbReference type="PROSITE" id="PS50879"/>
    </source>
</evidence>
<comment type="caution">
    <text evidence="3">The sequence shown here is derived from an EMBL/GenBank/DDBJ whole genome shotgun (WGS) entry which is preliminary data.</text>
</comment>
<dbReference type="Proteomes" id="UP001187471">
    <property type="component" value="Unassembled WGS sequence"/>
</dbReference>
<dbReference type="PANTHER" id="PTHR48475">
    <property type="entry name" value="RIBONUCLEASE H"/>
    <property type="match status" value="1"/>
</dbReference>
<dbReference type="GO" id="GO:0003676">
    <property type="term" value="F:nucleic acid binding"/>
    <property type="evidence" value="ECO:0007669"/>
    <property type="project" value="InterPro"/>
</dbReference>
<evidence type="ECO:0000313" key="4">
    <source>
        <dbReference type="Proteomes" id="UP001187471"/>
    </source>
</evidence>
<reference evidence="3" key="1">
    <citation type="submission" date="2022-12" db="EMBL/GenBank/DDBJ databases">
        <title>Draft genome assemblies for two species of Escallonia (Escalloniales).</title>
        <authorList>
            <person name="Chanderbali A."/>
            <person name="Dervinis C."/>
            <person name="Anghel I."/>
            <person name="Soltis D."/>
            <person name="Soltis P."/>
            <person name="Zapata F."/>
        </authorList>
    </citation>
    <scope>NUCLEOTIDE SEQUENCE</scope>
    <source>
        <strain evidence="3">UCBG92.1500</strain>
        <tissue evidence="3">Leaf</tissue>
    </source>
</reference>
<protein>
    <recommendedName>
        <fullName evidence="2">RNase H type-1 domain-containing protein</fullName>
    </recommendedName>
</protein>
<dbReference type="CDD" id="cd09279">
    <property type="entry name" value="RNase_HI_like"/>
    <property type="match status" value="1"/>
</dbReference>
<dbReference type="Gene3D" id="3.30.420.10">
    <property type="entry name" value="Ribonuclease H-like superfamily/Ribonuclease H"/>
    <property type="match status" value="1"/>
</dbReference>
<dbReference type="Pfam" id="PF13456">
    <property type="entry name" value="RVT_3"/>
    <property type="match status" value="1"/>
</dbReference>
<dbReference type="PROSITE" id="PS50879">
    <property type="entry name" value="RNASE_H_1"/>
    <property type="match status" value="1"/>
</dbReference>
<accession>A0AA88Q9C5</accession>